<dbReference type="InterPro" id="IPR000639">
    <property type="entry name" value="Epox_hydrolase-like"/>
</dbReference>
<dbReference type="PANTHER" id="PTHR43329">
    <property type="entry name" value="EPOXIDE HYDROLASE"/>
    <property type="match status" value="1"/>
</dbReference>
<dbReference type="Proteomes" id="UP000218810">
    <property type="component" value="Unassembled WGS sequence"/>
</dbReference>
<dbReference type="Gene3D" id="3.40.50.1820">
    <property type="entry name" value="alpha/beta hydrolase"/>
    <property type="match status" value="1"/>
</dbReference>
<dbReference type="AlphaFoldDB" id="A0A2A2WMN2"/>
<feature type="domain" description="AB hydrolase-1" evidence="2">
    <location>
        <begin position="30"/>
        <end position="282"/>
    </location>
</feature>
<protein>
    <submittedName>
        <fullName evidence="3">Alpha/beta hydrolase</fullName>
    </submittedName>
</protein>
<keyword evidence="1 3" id="KW-0378">Hydrolase</keyword>
<dbReference type="RefSeq" id="WP_095718909.1">
    <property type="nucleotide sequence ID" value="NZ_NTGA01000024.1"/>
</dbReference>
<evidence type="ECO:0000313" key="3">
    <source>
        <dbReference type="EMBL" id="PAY22415.1"/>
    </source>
</evidence>
<dbReference type="GO" id="GO:0016787">
    <property type="term" value="F:hydrolase activity"/>
    <property type="evidence" value="ECO:0007669"/>
    <property type="project" value="UniProtKB-KW"/>
</dbReference>
<accession>A0A2A2WMN2</accession>
<gene>
    <name evidence="3" type="ORF">CEY15_13600</name>
</gene>
<dbReference type="SUPFAM" id="SSF53474">
    <property type="entry name" value="alpha/beta-Hydrolases"/>
    <property type="match status" value="1"/>
</dbReference>
<dbReference type="OrthoDB" id="2987348at2"/>
<sequence>MEEHRTIRLAGRHVNLVALSWGPENAPLAVLLHGYPDSPHSWQGVAPGLVDAGYRVVAPFTRGYAPSGVPTDGSYHIGSLAHDAIELHALLGGDDRAVLVGHDWGAVAAHAVAGLADQPYRRVVTMAVPPPAAFLSREGGILVSVARLLRQARLSWYIAFQQLPVLAERSLPTVVPLLWRRWSPGLEAGPHLDAAWSAIEPRRTEVLRYYRHAARPWTVPPECAAVQRAILSPTTVPMLYLHGRDDGCMLAEWATLAASVLPDGSRVETVPDAGHFLQVERPDLVTRLIVDFVGAR</sequence>
<reference evidence="4" key="1">
    <citation type="submission" date="2017-09" db="EMBL/GenBank/DDBJ databases">
        <authorList>
            <person name="Zhang Y."/>
            <person name="Huang X."/>
            <person name="Liu J."/>
            <person name="Lu L."/>
            <person name="Peng K."/>
        </authorList>
    </citation>
    <scope>NUCLEOTIDE SEQUENCE [LARGE SCALE GENOMIC DNA]</scope>
    <source>
        <strain evidence="4">S-XJ-1</strain>
    </source>
</reference>
<name>A0A2A2WMN2_9ACTN</name>
<dbReference type="Pfam" id="PF00561">
    <property type="entry name" value="Abhydrolase_1"/>
    <property type="match status" value="1"/>
</dbReference>
<keyword evidence="4" id="KW-1185">Reference proteome</keyword>
<dbReference type="PRINTS" id="PR00412">
    <property type="entry name" value="EPOXHYDRLASE"/>
</dbReference>
<evidence type="ECO:0000313" key="4">
    <source>
        <dbReference type="Proteomes" id="UP000218810"/>
    </source>
</evidence>
<organism evidence="3 4">
    <name type="scientific">Dietzia natronolimnaea</name>
    <dbReference type="NCBI Taxonomy" id="161920"/>
    <lineage>
        <taxon>Bacteria</taxon>
        <taxon>Bacillati</taxon>
        <taxon>Actinomycetota</taxon>
        <taxon>Actinomycetes</taxon>
        <taxon>Mycobacteriales</taxon>
        <taxon>Dietziaceae</taxon>
        <taxon>Dietzia</taxon>
    </lineage>
</organism>
<evidence type="ECO:0000259" key="2">
    <source>
        <dbReference type="Pfam" id="PF00561"/>
    </source>
</evidence>
<dbReference type="InterPro" id="IPR029058">
    <property type="entry name" value="AB_hydrolase_fold"/>
</dbReference>
<dbReference type="InterPro" id="IPR000073">
    <property type="entry name" value="AB_hydrolase_1"/>
</dbReference>
<evidence type="ECO:0000256" key="1">
    <source>
        <dbReference type="ARBA" id="ARBA00022801"/>
    </source>
</evidence>
<dbReference type="EMBL" id="NTGA01000024">
    <property type="protein sequence ID" value="PAY22415.1"/>
    <property type="molecule type" value="Genomic_DNA"/>
</dbReference>
<proteinExistence type="predicted"/>
<comment type="caution">
    <text evidence="3">The sequence shown here is derived from an EMBL/GenBank/DDBJ whole genome shotgun (WGS) entry which is preliminary data.</text>
</comment>